<dbReference type="InterPro" id="IPR053277">
    <property type="entry name" value="Endomembrane_traffic_mod"/>
</dbReference>
<gene>
    <name evidence="3" type="ORF">KFL_001520140</name>
</gene>
<evidence type="ECO:0000313" key="3">
    <source>
        <dbReference type="EMBL" id="GAQ83544.1"/>
    </source>
</evidence>
<dbReference type="InterPro" id="IPR001849">
    <property type="entry name" value="PH_domain"/>
</dbReference>
<feature type="region of interest" description="Disordered" evidence="1">
    <location>
        <begin position="1"/>
        <end position="20"/>
    </location>
</feature>
<dbReference type="InterPro" id="IPR011993">
    <property type="entry name" value="PH-like_dom_sf"/>
</dbReference>
<name>A0A1Y1HY06_KLENI</name>
<dbReference type="PANTHER" id="PTHR45005">
    <property type="match status" value="1"/>
</dbReference>
<dbReference type="OrthoDB" id="548564at2759"/>
<dbReference type="Pfam" id="PF00169">
    <property type="entry name" value="PH"/>
    <property type="match status" value="1"/>
</dbReference>
<reference evidence="3 4" key="1">
    <citation type="journal article" date="2014" name="Nat. Commun.">
        <title>Klebsormidium flaccidum genome reveals primary factors for plant terrestrial adaptation.</title>
        <authorList>
            <person name="Hori K."/>
            <person name="Maruyama F."/>
            <person name="Fujisawa T."/>
            <person name="Togashi T."/>
            <person name="Yamamoto N."/>
            <person name="Seo M."/>
            <person name="Sato S."/>
            <person name="Yamada T."/>
            <person name="Mori H."/>
            <person name="Tajima N."/>
            <person name="Moriyama T."/>
            <person name="Ikeuchi M."/>
            <person name="Watanabe M."/>
            <person name="Wada H."/>
            <person name="Kobayashi K."/>
            <person name="Saito M."/>
            <person name="Masuda T."/>
            <person name="Sasaki-Sekimoto Y."/>
            <person name="Mashiguchi K."/>
            <person name="Awai K."/>
            <person name="Shimojima M."/>
            <person name="Masuda S."/>
            <person name="Iwai M."/>
            <person name="Nobusawa T."/>
            <person name="Narise T."/>
            <person name="Kondo S."/>
            <person name="Saito H."/>
            <person name="Sato R."/>
            <person name="Murakawa M."/>
            <person name="Ihara Y."/>
            <person name="Oshima-Yamada Y."/>
            <person name="Ohtaka K."/>
            <person name="Satoh M."/>
            <person name="Sonobe K."/>
            <person name="Ishii M."/>
            <person name="Ohtani R."/>
            <person name="Kanamori-Sato M."/>
            <person name="Honoki R."/>
            <person name="Miyazaki D."/>
            <person name="Mochizuki H."/>
            <person name="Umetsu J."/>
            <person name="Higashi K."/>
            <person name="Shibata D."/>
            <person name="Kamiya Y."/>
            <person name="Sato N."/>
            <person name="Nakamura Y."/>
            <person name="Tabata S."/>
            <person name="Ida S."/>
            <person name="Kurokawa K."/>
            <person name="Ohta H."/>
        </authorList>
    </citation>
    <scope>NUCLEOTIDE SEQUENCE [LARGE SCALE GENOMIC DNA]</scope>
    <source>
        <strain evidence="3 4">NIES-2285</strain>
    </source>
</reference>
<dbReference type="InterPro" id="IPR011990">
    <property type="entry name" value="TPR-like_helical_dom_sf"/>
</dbReference>
<dbReference type="OMA" id="VTPCADL"/>
<proteinExistence type="predicted"/>
<dbReference type="Proteomes" id="UP000054558">
    <property type="component" value="Unassembled WGS sequence"/>
</dbReference>
<feature type="compositionally biased region" description="Acidic residues" evidence="1">
    <location>
        <begin position="87"/>
        <end position="96"/>
    </location>
</feature>
<dbReference type="PANTHER" id="PTHR45005:SF2">
    <property type="entry name" value="PROTEIN HLB1"/>
    <property type="match status" value="1"/>
</dbReference>
<dbReference type="PROSITE" id="PS50003">
    <property type="entry name" value="PH_DOMAIN"/>
    <property type="match status" value="1"/>
</dbReference>
<protein>
    <submittedName>
        <fullName evidence="3">Tetratricopeptide-like helical domain containing protein</fullName>
    </submittedName>
</protein>
<dbReference type="STRING" id="105231.A0A1Y1HY06"/>
<evidence type="ECO:0000313" key="4">
    <source>
        <dbReference type="Proteomes" id="UP000054558"/>
    </source>
</evidence>
<feature type="compositionally biased region" description="Low complexity" evidence="1">
    <location>
        <begin position="70"/>
        <end position="79"/>
    </location>
</feature>
<dbReference type="AlphaFoldDB" id="A0A1Y1HY06"/>
<dbReference type="Gene3D" id="2.30.29.30">
    <property type="entry name" value="Pleckstrin-homology domain (PH domain)/Phosphotyrosine-binding domain (PTB)"/>
    <property type="match status" value="1"/>
</dbReference>
<evidence type="ECO:0000259" key="2">
    <source>
        <dbReference type="PROSITE" id="PS50003"/>
    </source>
</evidence>
<sequence>MEGAREDPFSTEPDVVNGADEFAALASRLPLDEPSADGPQEPSILKEEITITDAASEEEKPDWNAFSEPSVVQQVQQSSEISAELADVQEGDEGAEKEEREYDEAKNVPDAEEKDPIADELDDPGQVASGPNSIVGDVLYSIATGEQEGKSRQRILAFAAKRYENAVQRNPKDYDALYNWALVLQESADNTGPDSGGEARDRLLEEACKKYATATQLCPTLQEAYYNWAIAISDRAKIRGRREEAQTLWRQACEKYERAVQLNWDSPQALNNWGLALQELGTIVPLREKAAIVKKAISKFRAAIRLRFDFHRAVYNLGTVLYGRAEDILRSGRKGDGKHVTPQGVYAQSAVYICAAHALKPDYPVYVSALRLVRKMLPLPFLKSGFLLTPPASGALTPHDTWTKRWFVLDHEAFYEKPNERPEPARHAGSSSHAHDEEMDLEKMLRIDMGSIVSVAPASDLSLPAGGGFRVEIHGSPALYLVAETSDAMDGWVDAIRLVYTIIVRGKQDALMGVLRG</sequence>
<organism evidence="3 4">
    <name type="scientific">Klebsormidium nitens</name>
    <name type="common">Green alga</name>
    <name type="synonym">Ulothrix nitens</name>
    <dbReference type="NCBI Taxonomy" id="105231"/>
    <lineage>
        <taxon>Eukaryota</taxon>
        <taxon>Viridiplantae</taxon>
        <taxon>Streptophyta</taxon>
        <taxon>Klebsormidiophyceae</taxon>
        <taxon>Klebsormidiales</taxon>
        <taxon>Klebsormidiaceae</taxon>
        <taxon>Klebsormidium</taxon>
    </lineage>
</organism>
<dbReference type="SMART" id="SM00233">
    <property type="entry name" value="PH"/>
    <property type="match status" value="1"/>
</dbReference>
<dbReference type="CDD" id="cd00821">
    <property type="entry name" value="PH"/>
    <property type="match status" value="1"/>
</dbReference>
<feature type="compositionally biased region" description="Basic and acidic residues" evidence="1">
    <location>
        <begin position="97"/>
        <end position="117"/>
    </location>
</feature>
<dbReference type="SUPFAM" id="SSF48452">
    <property type="entry name" value="TPR-like"/>
    <property type="match status" value="2"/>
</dbReference>
<dbReference type="SUPFAM" id="SSF50729">
    <property type="entry name" value="PH domain-like"/>
    <property type="match status" value="1"/>
</dbReference>
<feature type="domain" description="PH" evidence="2">
    <location>
        <begin position="380"/>
        <end position="501"/>
    </location>
</feature>
<dbReference type="Gene3D" id="1.25.40.10">
    <property type="entry name" value="Tetratricopeptide repeat domain"/>
    <property type="match status" value="2"/>
</dbReference>
<dbReference type="EMBL" id="DF237101">
    <property type="protein sequence ID" value="GAQ83544.1"/>
    <property type="molecule type" value="Genomic_DNA"/>
</dbReference>
<feature type="region of interest" description="Disordered" evidence="1">
    <location>
        <begin position="54"/>
        <end position="133"/>
    </location>
</feature>
<accession>A0A1Y1HY06</accession>
<keyword evidence="4" id="KW-1185">Reference proteome</keyword>
<evidence type="ECO:0000256" key="1">
    <source>
        <dbReference type="SAM" id="MobiDB-lite"/>
    </source>
</evidence>